<keyword evidence="2 6" id="KW-0812">Transmembrane</keyword>
<evidence type="ECO:0000256" key="2">
    <source>
        <dbReference type="ARBA" id="ARBA00022692"/>
    </source>
</evidence>
<proteinExistence type="predicted"/>
<dbReference type="SUPFAM" id="SSF81321">
    <property type="entry name" value="Family A G protein-coupled receptor-like"/>
    <property type="match status" value="1"/>
</dbReference>
<comment type="subcellular location">
    <subcellularLocation>
        <location evidence="1">Membrane</location>
        <topology evidence="1">Multi-pass membrane protein</topology>
    </subcellularLocation>
</comment>
<gene>
    <name evidence="7" type="ORF">SEMRO_162_G072850.1</name>
</gene>
<evidence type="ECO:0000313" key="8">
    <source>
        <dbReference type="Proteomes" id="UP001153069"/>
    </source>
</evidence>
<dbReference type="PANTHER" id="PTHR23112">
    <property type="entry name" value="G PROTEIN-COUPLED RECEPTOR 157-RELATED"/>
    <property type="match status" value="1"/>
</dbReference>
<feature type="transmembrane region" description="Helical" evidence="6">
    <location>
        <begin position="674"/>
        <end position="698"/>
    </location>
</feature>
<feature type="transmembrane region" description="Helical" evidence="6">
    <location>
        <begin position="631"/>
        <end position="654"/>
    </location>
</feature>
<sequence>MLLSATVLFKARLPMIHHVGFALLGVLLSSTVFVGGQRDKTSCYEKYQEALSCNSTVPSEDMLTTVDDDEIDFSRKQDILWLEETCKRIEEVVFQNELILEPDQQAEYLSGFLASEELCKDIPVAFPHCRFCNATVFLECHYQFEDDSVCISNVTREQVLEDNPTYWQFQSNQDIENACQELSQVPEHNYSLPGYSGPRTKDLCEKQDLVKHLCKECTDGTALCFDQIRHPTQCNPDLIHDKNTTKQHGENCAVMLDILSALIPDKATLLNTSTHLDKLAILDGDHEWCPDFRQAYPHCPWCTQDFCFDNAHPPSCDTPTTFGTRVVVADKHVLASNKTDDDDELAENVCSYLFRKLLTAAAQDLYFHDLYNISAHADLILIPNNTDRCDQARQYYHQCSWCSDLAKNLSCGMLDPCTSNISIPDGFIPKSVTALNVSGNLTGPLEQHCDYFLNKLDLTNRDNVPMGGSLRTCLDDIFFADTCAYQFCPNQNITPPDTIDTTYLGATSDAKAKALIWTSRVSALLSFLGASYILYDTLSDKKARTTTYHQLLVGMATFDIVTAFAWSFATLPIDADKAGHVEGAMGNAATCKTQAFFIQLGFTSVFFNVSLAIYYVLVVAQGWKEFQLQKIRLYLLSGPVVVGLGLAFGALPIYHWLEYGCHIETPPEGELWSALVFVVLPLGISILAITASMMTVYCKVRSQSAAARKWTMGVSKASKMEQAVFWQCLFYVTAFYITWPLLFSVYLASLDDKVRIFGLSMTVAFVAPLQGFNNFLVYIRPKLARRTEDDLNRASAFVTTYFTTVAARLLAVSPFDSGHDMNDNTRGLDPSAAIALFGTQSSGPPSTWLSSHRDDVYDKNAESFHDEPESAIFEANDGLAPHVGSNRDGVYDKGEDTVCGVADEQPGRAEDDYVPRGGGRGDLVEEKKVDDVADEEAQGIEESSEGLLDDDKGSSDVPVYHNRQFQRSWSQYLLQPER</sequence>
<name>A0A9N8H6Z4_9STRA</name>
<keyword evidence="4 6" id="KW-0472">Membrane</keyword>
<evidence type="ECO:0000256" key="1">
    <source>
        <dbReference type="ARBA" id="ARBA00004141"/>
    </source>
</evidence>
<feature type="transmembrane region" description="Helical" evidence="6">
    <location>
        <begin position="724"/>
        <end position="748"/>
    </location>
</feature>
<keyword evidence="3 6" id="KW-1133">Transmembrane helix</keyword>
<evidence type="ECO:0000313" key="7">
    <source>
        <dbReference type="EMBL" id="CAB9503321.1"/>
    </source>
</evidence>
<accession>A0A9N8H6Z4</accession>
<evidence type="ECO:0000256" key="5">
    <source>
        <dbReference type="SAM" id="MobiDB-lite"/>
    </source>
</evidence>
<feature type="compositionally biased region" description="Acidic residues" evidence="5">
    <location>
        <begin position="932"/>
        <end position="948"/>
    </location>
</feature>
<organism evidence="7 8">
    <name type="scientific">Seminavis robusta</name>
    <dbReference type="NCBI Taxonomy" id="568900"/>
    <lineage>
        <taxon>Eukaryota</taxon>
        <taxon>Sar</taxon>
        <taxon>Stramenopiles</taxon>
        <taxon>Ochrophyta</taxon>
        <taxon>Bacillariophyta</taxon>
        <taxon>Bacillariophyceae</taxon>
        <taxon>Bacillariophycidae</taxon>
        <taxon>Naviculales</taxon>
        <taxon>Naviculaceae</taxon>
        <taxon>Seminavis</taxon>
    </lineage>
</organism>
<feature type="compositionally biased region" description="Basic and acidic residues" evidence="5">
    <location>
        <begin position="922"/>
        <end position="931"/>
    </location>
</feature>
<reference evidence="7" key="1">
    <citation type="submission" date="2020-06" db="EMBL/GenBank/DDBJ databases">
        <authorList>
            <consortium name="Plant Systems Biology data submission"/>
        </authorList>
    </citation>
    <scope>NUCLEOTIDE SEQUENCE</scope>
    <source>
        <strain evidence="7">D6</strain>
    </source>
</reference>
<dbReference type="GO" id="GO:0007189">
    <property type="term" value="P:adenylate cyclase-activating G protein-coupled receptor signaling pathway"/>
    <property type="evidence" value="ECO:0007669"/>
    <property type="project" value="TreeGrafter"/>
</dbReference>
<dbReference type="GO" id="GO:0005886">
    <property type="term" value="C:plasma membrane"/>
    <property type="evidence" value="ECO:0007669"/>
    <property type="project" value="TreeGrafter"/>
</dbReference>
<feature type="transmembrane region" description="Helical" evidence="6">
    <location>
        <begin position="754"/>
        <end position="776"/>
    </location>
</feature>
<dbReference type="Gene3D" id="1.20.1070.10">
    <property type="entry name" value="Rhodopsin 7-helix transmembrane proteins"/>
    <property type="match status" value="1"/>
</dbReference>
<evidence type="ECO:0000256" key="3">
    <source>
        <dbReference type="ARBA" id="ARBA00022989"/>
    </source>
</evidence>
<protein>
    <submittedName>
        <fullName evidence="7">Uncharacterized protein</fullName>
    </submittedName>
</protein>
<dbReference type="EMBL" id="CAICTM010000161">
    <property type="protein sequence ID" value="CAB9503321.1"/>
    <property type="molecule type" value="Genomic_DNA"/>
</dbReference>
<keyword evidence="8" id="KW-1185">Reference proteome</keyword>
<dbReference type="AlphaFoldDB" id="A0A9N8H6Z4"/>
<feature type="region of interest" description="Disordered" evidence="5">
    <location>
        <begin position="903"/>
        <end position="959"/>
    </location>
</feature>
<dbReference type="GO" id="GO:0004930">
    <property type="term" value="F:G protein-coupled receptor activity"/>
    <property type="evidence" value="ECO:0007669"/>
    <property type="project" value="TreeGrafter"/>
</dbReference>
<feature type="compositionally biased region" description="Basic and acidic residues" evidence="5">
    <location>
        <begin position="905"/>
        <end position="914"/>
    </location>
</feature>
<dbReference type="OrthoDB" id="44002at2759"/>
<evidence type="ECO:0000256" key="4">
    <source>
        <dbReference type="ARBA" id="ARBA00023136"/>
    </source>
</evidence>
<dbReference type="Proteomes" id="UP001153069">
    <property type="component" value="Unassembled WGS sequence"/>
</dbReference>
<comment type="caution">
    <text evidence="7">The sequence shown here is derived from an EMBL/GenBank/DDBJ whole genome shotgun (WGS) entry which is preliminary data.</text>
</comment>
<feature type="transmembrane region" description="Helical" evidence="6">
    <location>
        <begin position="596"/>
        <end position="619"/>
    </location>
</feature>
<feature type="transmembrane region" description="Helical" evidence="6">
    <location>
        <begin position="547"/>
        <end position="569"/>
    </location>
</feature>
<evidence type="ECO:0000256" key="6">
    <source>
        <dbReference type="SAM" id="Phobius"/>
    </source>
</evidence>
<dbReference type="PANTHER" id="PTHR23112:SF0">
    <property type="entry name" value="TRANSMEMBRANE PROTEIN 116"/>
    <property type="match status" value="1"/>
</dbReference>